<evidence type="ECO:0000256" key="4">
    <source>
        <dbReference type="ARBA" id="ARBA00023004"/>
    </source>
</evidence>
<dbReference type="PANTHER" id="PTHR37164">
    <property type="entry name" value="BACTERIOHEMERYTHRIN"/>
    <property type="match status" value="1"/>
</dbReference>
<comment type="similarity">
    <text evidence="1">Belongs to the hemerythrin family.</text>
</comment>
<evidence type="ECO:0000313" key="6">
    <source>
        <dbReference type="EMBL" id="NMQ18968.1"/>
    </source>
</evidence>
<dbReference type="PANTHER" id="PTHR37164:SF1">
    <property type="entry name" value="BACTERIOHEMERYTHRIN"/>
    <property type="match status" value="1"/>
</dbReference>
<keyword evidence="2" id="KW-0813">Transport</keyword>
<proteinExistence type="inferred from homology"/>
<dbReference type="SUPFAM" id="SSF47188">
    <property type="entry name" value="Hemerythrin-like"/>
    <property type="match status" value="1"/>
</dbReference>
<reference evidence="6 7" key="1">
    <citation type="submission" date="2019-03" db="EMBL/GenBank/DDBJ databases">
        <title>Metabolic reconstructions from genomes of highly enriched 'Candidatus Accumulibacter' and 'Candidatus Competibacter' bioreactor populations.</title>
        <authorList>
            <person name="Annavajhala M.K."/>
            <person name="Welles L."/>
            <person name="Abbas B."/>
            <person name="Sorokin D."/>
            <person name="Park H."/>
            <person name="Van Loosdrecht M."/>
            <person name="Chandran K."/>
        </authorList>
    </citation>
    <scope>NUCLEOTIDE SEQUENCE [LARGE SCALE GENOMIC DNA]</scope>
    <source>
        <strain evidence="6 7">SBR_G</strain>
    </source>
</reference>
<evidence type="ECO:0000256" key="1">
    <source>
        <dbReference type="ARBA" id="ARBA00010587"/>
    </source>
</evidence>
<dbReference type="InterPro" id="IPR012827">
    <property type="entry name" value="Hemerythrin_metal-bd"/>
</dbReference>
<dbReference type="InterPro" id="IPR016131">
    <property type="entry name" value="Haemerythrin_Fe_BS"/>
</dbReference>
<dbReference type="InterPro" id="IPR035938">
    <property type="entry name" value="Hemerythrin-like_sf"/>
</dbReference>
<keyword evidence="3" id="KW-0479">Metal-binding</keyword>
<comment type="caution">
    <text evidence="6">The sequence shown here is derived from an EMBL/GenBank/DDBJ whole genome shotgun (WGS) entry which is preliminary data.</text>
</comment>
<dbReference type="Proteomes" id="UP000760480">
    <property type="component" value="Unassembled WGS sequence"/>
</dbReference>
<dbReference type="PROSITE" id="PS00550">
    <property type="entry name" value="HEMERYTHRINS"/>
    <property type="match status" value="1"/>
</dbReference>
<dbReference type="NCBIfam" id="NF033749">
    <property type="entry name" value="bact_hemeryth"/>
    <property type="match status" value="1"/>
</dbReference>
<name>A0ABX1THW3_9GAMM</name>
<protein>
    <submittedName>
        <fullName evidence="6">Bacteriohemerythrin</fullName>
    </submittedName>
</protein>
<evidence type="ECO:0000313" key="7">
    <source>
        <dbReference type="Proteomes" id="UP000760480"/>
    </source>
</evidence>
<dbReference type="EMBL" id="SPMZ01000018">
    <property type="protein sequence ID" value="NMQ18968.1"/>
    <property type="molecule type" value="Genomic_DNA"/>
</dbReference>
<evidence type="ECO:0000256" key="3">
    <source>
        <dbReference type="ARBA" id="ARBA00022723"/>
    </source>
</evidence>
<evidence type="ECO:0000256" key="2">
    <source>
        <dbReference type="ARBA" id="ARBA00022621"/>
    </source>
</evidence>
<evidence type="ECO:0000259" key="5">
    <source>
        <dbReference type="Pfam" id="PF01814"/>
    </source>
</evidence>
<dbReference type="CDD" id="cd12107">
    <property type="entry name" value="Hemerythrin"/>
    <property type="match status" value="1"/>
</dbReference>
<keyword evidence="2" id="KW-0561">Oxygen transport</keyword>
<keyword evidence="7" id="KW-1185">Reference proteome</keyword>
<gene>
    <name evidence="6" type="ORF">E4P82_06955</name>
</gene>
<dbReference type="RefSeq" id="WP_169248232.1">
    <property type="nucleotide sequence ID" value="NZ_SPMZ01000018.1"/>
</dbReference>
<dbReference type="InterPro" id="IPR050669">
    <property type="entry name" value="Hemerythrin"/>
</dbReference>
<dbReference type="InterPro" id="IPR012312">
    <property type="entry name" value="Hemerythrin-like"/>
</dbReference>
<dbReference type="Gene3D" id="1.20.120.50">
    <property type="entry name" value="Hemerythrin-like"/>
    <property type="match status" value="1"/>
</dbReference>
<organism evidence="6 7">
    <name type="scientific">Candidatus Competibacter phosphatis</name>
    <dbReference type="NCBI Taxonomy" id="221280"/>
    <lineage>
        <taxon>Bacteria</taxon>
        <taxon>Pseudomonadati</taxon>
        <taxon>Pseudomonadota</taxon>
        <taxon>Gammaproteobacteria</taxon>
        <taxon>Candidatus Competibacteraceae</taxon>
        <taxon>Candidatus Competibacter</taxon>
    </lineage>
</organism>
<dbReference type="NCBIfam" id="TIGR02481">
    <property type="entry name" value="hemeryth_dom"/>
    <property type="match status" value="1"/>
</dbReference>
<sequence length="155" mass="18276">MSTFIEWSNELSVGIEEIDAQHKVLVDLLNQTHEAIQQRYTAQVTNDIIDQLGEYTRVHFAVEESLMRILHYPDYERHKEEHEKLIEQLNELRAKLGAGKGSISFELAHFLKGWLTRHIMETDKRYTSHFLAQGIRPELSQGSWTKRFWRSLRSP</sequence>
<dbReference type="Pfam" id="PF01814">
    <property type="entry name" value="Hemerythrin"/>
    <property type="match status" value="1"/>
</dbReference>
<feature type="domain" description="Hemerythrin-like" evidence="5">
    <location>
        <begin position="14"/>
        <end position="126"/>
    </location>
</feature>
<accession>A0ABX1THW3</accession>
<keyword evidence="4" id="KW-0408">Iron</keyword>